<dbReference type="FunFam" id="3.40.910.10:FF:000002">
    <property type="entry name" value="Deoxyhypusine synthase"/>
    <property type="match status" value="1"/>
</dbReference>
<comment type="similarity">
    <text evidence="2">Belongs to the deoxyhypusine synthase family.</text>
</comment>
<name>A0AA41RXM2_PAPNU</name>
<dbReference type="PANTHER" id="PTHR11703">
    <property type="entry name" value="DEOXYHYPUSINE SYNTHASE"/>
    <property type="match status" value="1"/>
</dbReference>
<dbReference type="GO" id="GO:0034038">
    <property type="term" value="F:deoxyhypusine synthase activity"/>
    <property type="evidence" value="ECO:0007669"/>
    <property type="project" value="TreeGrafter"/>
</dbReference>
<dbReference type="InterPro" id="IPR036982">
    <property type="entry name" value="Deoxyhypusine_synthase_sf"/>
</dbReference>
<evidence type="ECO:0000256" key="1">
    <source>
        <dbReference type="ARBA" id="ARBA00001911"/>
    </source>
</evidence>
<gene>
    <name evidence="5" type="ORF">MKW94_020540</name>
</gene>
<protein>
    <recommendedName>
        <fullName evidence="7">Deoxyhypusine synthase</fullName>
    </recommendedName>
</protein>
<dbReference type="InterPro" id="IPR002773">
    <property type="entry name" value="Deoxyhypusine_synthase"/>
</dbReference>
<evidence type="ECO:0000313" key="6">
    <source>
        <dbReference type="Proteomes" id="UP001177140"/>
    </source>
</evidence>
<keyword evidence="4" id="KW-0520">NAD</keyword>
<dbReference type="SUPFAM" id="SSF52467">
    <property type="entry name" value="DHS-like NAD/FAD-binding domain"/>
    <property type="match status" value="1"/>
</dbReference>
<dbReference type="EMBL" id="JAJJMA010080183">
    <property type="protein sequence ID" value="MCL7028492.1"/>
    <property type="molecule type" value="Genomic_DNA"/>
</dbReference>
<evidence type="ECO:0000256" key="4">
    <source>
        <dbReference type="ARBA" id="ARBA00023027"/>
    </source>
</evidence>
<evidence type="ECO:0000313" key="5">
    <source>
        <dbReference type="EMBL" id="MCL7028492.1"/>
    </source>
</evidence>
<dbReference type="Gene3D" id="3.40.910.10">
    <property type="entry name" value="Deoxyhypusine synthase"/>
    <property type="match status" value="1"/>
</dbReference>
<dbReference type="Pfam" id="PF01916">
    <property type="entry name" value="DS"/>
    <property type="match status" value="1"/>
</dbReference>
<keyword evidence="6" id="KW-1185">Reference proteome</keyword>
<comment type="caution">
    <text evidence="5">The sequence shown here is derived from an EMBL/GenBank/DDBJ whole genome shotgun (WGS) entry which is preliminary data.</text>
</comment>
<organism evidence="5 6">
    <name type="scientific">Papaver nudicaule</name>
    <name type="common">Iceland poppy</name>
    <dbReference type="NCBI Taxonomy" id="74823"/>
    <lineage>
        <taxon>Eukaryota</taxon>
        <taxon>Viridiplantae</taxon>
        <taxon>Streptophyta</taxon>
        <taxon>Embryophyta</taxon>
        <taxon>Tracheophyta</taxon>
        <taxon>Spermatophyta</taxon>
        <taxon>Magnoliopsida</taxon>
        <taxon>Ranunculales</taxon>
        <taxon>Papaveraceae</taxon>
        <taxon>Papaveroideae</taxon>
        <taxon>Papaver</taxon>
    </lineage>
</organism>
<sequence length="424" mass="47326">MNKFIWYPTAKDVWDALNQGNDGSQQVVTTTVKKSAGNKRKQTENKVLERKVARREDDGGIIASVHSSVFKESEKRVEGSCVKIEGYDFNQGVDYHLLVKSFGSTGFQATNLGEAIEIVNHMLEWRLSDEPLDEDCSEEEKELSYREAIKCKVFLSFTSNIISSGLRETVRYLAEHKMVDVIVTTAGGIEEDLIKCLAHTYKGDFSLRGADLRAKGENRIGNLTVPNDNYCKFENWINPILDLMVVEQKSENILWTPSRVIARLGKEINNPSSYLYWAYKNNIPVFCPGLTDGSIGDMLYFHIFRKPGLIIDIVQDIRAMNGEAVHANPRRTGMIILGGGLPKHHTCNANMMRNGADYAVYINTAQEFDGSDSGASPDEAISWGKIQASAKTVKVHCDATIAFPLLVAETFAKDAKKHSETDDQ</sequence>
<dbReference type="Proteomes" id="UP001177140">
    <property type="component" value="Unassembled WGS sequence"/>
</dbReference>
<evidence type="ECO:0008006" key="7">
    <source>
        <dbReference type="Google" id="ProtNLM"/>
    </source>
</evidence>
<dbReference type="PANTHER" id="PTHR11703:SF0">
    <property type="entry name" value="DEOXYHYPUSINE SYNTHASE"/>
    <property type="match status" value="1"/>
</dbReference>
<accession>A0AA41RXM2</accession>
<dbReference type="InterPro" id="IPR029035">
    <property type="entry name" value="DHS-like_NAD/FAD-binding_dom"/>
</dbReference>
<keyword evidence="3" id="KW-0808">Transferase</keyword>
<dbReference type="NCBIfam" id="TIGR00321">
    <property type="entry name" value="dhys"/>
    <property type="match status" value="1"/>
</dbReference>
<evidence type="ECO:0000256" key="2">
    <source>
        <dbReference type="ARBA" id="ARBA00009892"/>
    </source>
</evidence>
<proteinExistence type="inferred from homology"/>
<dbReference type="GO" id="GO:0005737">
    <property type="term" value="C:cytoplasm"/>
    <property type="evidence" value="ECO:0007669"/>
    <property type="project" value="TreeGrafter"/>
</dbReference>
<reference evidence="5" key="1">
    <citation type="submission" date="2022-03" db="EMBL/GenBank/DDBJ databases">
        <title>A functionally conserved STORR gene fusion in Papaver species that diverged 16.8 million years ago.</title>
        <authorList>
            <person name="Catania T."/>
        </authorList>
    </citation>
    <scope>NUCLEOTIDE SEQUENCE</scope>
    <source>
        <strain evidence="5">S-191538</strain>
    </source>
</reference>
<comment type="cofactor">
    <cofactor evidence="1">
        <name>NAD(+)</name>
        <dbReference type="ChEBI" id="CHEBI:57540"/>
    </cofactor>
</comment>
<evidence type="ECO:0000256" key="3">
    <source>
        <dbReference type="ARBA" id="ARBA00022679"/>
    </source>
</evidence>
<dbReference type="AlphaFoldDB" id="A0AA41RXM2"/>